<evidence type="ECO:0000256" key="1">
    <source>
        <dbReference type="SAM" id="SignalP"/>
    </source>
</evidence>
<feature type="chain" id="PRO_5045425180" description="SPOR domain-containing protein" evidence="1">
    <location>
        <begin position="28"/>
        <end position="541"/>
    </location>
</feature>
<gene>
    <name evidence="2" type="ORF">MNR06_06655</name>
</gene>
<protein>
    <recommendedName>
        <fullName evidence="4">SPOR domain-containing protein</fullName>
    </recommendedName>
</protein>
<name>A0ABY4CCR3_9BACT</name>
<organism evidence="2 3">
    <name type="scientific">Bdellovibrio reynosensis</name>
    <dbReference type="NCBI Taxonomy" id="2835041"/>
    <lineage>
        <taxon>Bacteria</taxon>
        <taxon>Pseudomonadati</taxon>
        <taxon>Bdellovibrionota</taxon>
        <taxon>Bdellovibrionia</taxon>
        <taxon>Bdellovibrionales</taxon>
        <taxon>Pseudobdellovibrionaceae</taxon>
        <taxon>Bdellovibrio</taxon>
    </lineage>
</organism>
<dbReference type="Proteomes" id="UP000830116">
    <property type="component" value="Chromosome"/>
</dbReference>
<sequence length="541" mass="60107">MNLRGTFSKSLIGISLLASIFAFQNCAQQGAFEASSTVDISDAALVNEGKAVANQIYDSETRAKMEGDRAEFKNVFRTMAIEKFKGTSNEEIKATVDQMIDAGASPADLEVSFSARADLKMAVERLAKIQQNRAGLISSLGITPYSIRFSLILNKKISAIELQTALRKDVSPRISIAQNSNEELDLAQGFINGNKEHVNDLNAAFVQLSRHPLVKAIANDVSIKSSEGSPTKTPEQSDVVHVPAQEWQIVTARIKPNPNHTRTSEHLLRIVQETAKNKYVAVVGQWGKEHYLFSFRVKVEKSAVDELMRTLRASTQFELLGLTHRFVMKQYRITVNEHADCLKLKDLCNGKYFKPEKIEADVVPSLHTTWPQGLPIVNPNFWLTKIENERSFIFTLVNEGAMSYYSDMSKLGKALGMLSYVDTIRPIGTTEGYTKGSTAAYLSATTYITLAIKYKKDQFTLCQDSAVAKVHYCYPDGYLKLEFVLEALNAGFAKTIIFPSGSIREGATNIYVKFPNDPLSKSELIKALKIAPFIESVTEVK</sequence>
<evidence type="ECO:0000313" key="3">
    <source>
        <dbReference type="Proteomes" id="UP000830116"/>
    </source>
</evidence>
<feature type="signal peptide" evidence="1">
    <location>
        <begin position="1"/>
        <end position="27"/>
    </location>
</feature>
<accession>A0ABY4CCR3</accession>
<keyword evidence="1" id="KW-0732">Signal</keyword>
<keyword evidence="3" id="KW-1185">Reference proteome</keyword>
<evidence type="ECO:0000313" key="2">
    <source>
        <dbReference type="EMBL" id="UOF02628.1"/>
    </source>
</evidence>
<dbReference type="RefSeq" id="WP_243540350.1">
    <property type="nucleotide sequence ID" value="NZ_CP093442.1"/>
</dbReference>
<proteinExistence type="predicted"/>
<evidence type="ECO:0008006" key="4">
    <source>
        <dbReference type="Google" id="ProtNLM"/>
    </source>
</evidence>
<reference evidence="2" key="1">
    <citation type="submission" date="2022-03" db="EMBL/GenBank/DDBJ databases">
        <title>Genome Identification and Characterization of new species Bdellovibrio reynosense LBG001 sp. nov. from a Mexico soil sample.</title>
        <authorList>
            <person name="Camilli A."/>
            <person name="Ajao Y."/>
            <person name="Guo X."/>
        </authorList>
    </citation>
    <scope>NUCLEOTIDE SEQUENCE</scope>
    <source>
        <strain evidence="2">LBG001</strain>
    </source>
</reference>
<dbReference type="EMBL" id="CP093442">
    <property type="protein sequence ID" value="UOF02628.1"/>
    <property type="molecule type" value="Genomic_DNA"/>
</dbReference>